<feature type="domain" description="GmrSD restriction endonucleases N-terminal" evidence="1">
    <location>
        <begin position="29"/>
        <end position="295"/>
    </location>
</feature>
<proteinExistence type="predicted"/>
<dbReference type="PANTHER" id="PTHR37292">
    <property type="entry name" value="VNG6097C"/>
    <property type="match status" value="1"/>
</dbReference>
<comment type="caution">
    <text evidence="2">The sequence shown here is derived from an EMBL/GenBank/DDBJ whole genome shotgun (WGS) entry which is preliminary data.</text>
</comment>
<evidence type="ECO:0000313" key="2">
    <source>
        <dbReference type="EMBL" id="MFA9192133.1"/>
    </source>
</evidence>
<sequence>MEVLEINQKTLKSYSLEEISKWQQEVTGERSKIFLPSLQRGFVWKPSQIEALWDSIFRGYPIGAILMSIDYEDNRNLLDGQQRCTSIALGHFDPFKDNLKEYLSVKSYKPSVWIDLAPEQQVIGQKFIFRCLTQSHPWGYQLNDSNNTLSMSERRKSMDYFKSKSEKNVERYTDLTSDLINPWDAYYPIPLSFILSIEVQNEVEFRNVLFQKTGKLKIKTKHSNNEFVNFSKISDSQFSLIYEGFLNYKKLLIPEITVESKVLKEDDETLKSESEDPTLFVRLNSAGTRISGEELNYSIYKACFPKVKDLVEKIGASYLAPSKVISLFSRLSACEQNNFSQYQKEFSIQNFKKKISDDNFKDILQNNIETEATTLIENAIIILKKQDDDFPVILLKQIIVSNTDLFFILLTYIKKLGFQNLSDSEKKDIASSYVYILWFCKDNKKIASALFVILFNNANVISWKKALEILVEENKILPIVNPSFIRSNLENIVIKNKINYNDFDRIISDKLFCDDIETFLNQCDEENIVNKNWNMLIHKIYHNKSLLLYAQKGYMNSKFKEFSQFESIDDTNRPWDWDHIYPHSWVYNKEGINQRVKKWVNCIGNFRALSYDDNRSENNHLSPKDRFENDNKKEESFVNSDIQYWNEIDHTFRRIKQEEDEKVTVLLNAVISRMVNIYENLFENYFEF</sequence>
<gene>
    <name evidence="2" type="ORF">AAGV28_12210</name>
</gene>
<evidence type="ECO:0000313" key="3">
    <source>
        <dbReference type="Proteomes" id="UP001574169"/>
    </source>
</evidence>
<dbReference type="EMBL" id="JBCFQL010000012">
    <property type="protein sequence ID" value="MFA9192133.1"/>
    <property type="molecule type" value="Genomic_DNA"/>
</dbReference>
<dbReference type="RefSeq" id="WP_373407090.1">
    <property type="nucleotide sequence ID" value="NZ_JBCFQL010000012.1"/>
</dbReference>
<dbReference type="PANTHER" id="PTHR37292:SF2">
    <property type="entry name" value="DUF262 DOMAIN-CONTAINING PROTEIN"/>
    <property type="match status" value="1"/>
</dbReference>
<dbReference type="Proteomes" id="UP001574169">
    <property type="component" value="Unassembled WGS sequence"/>
</dbReference>
<accession>A0ABV4TDH9</accession>
<dbReference type="Pfam" id="PF03235">
    <property type="entry name" value="GmrSD_N"/>
    <property type="match status" value="1"/>
</dbReference>
<protein>
    <submittedName>
        <fullName evidence="2">DUF262 domain-containing protein</fullName>
    </submittedName>
</protein>
<dbReference type="InterPro" id="IPR004919">
    <property type="entry name" value="GmrSD_N"/>
</dbReference>
<keyword evidence="3" id="KW-1185">Reference proteome</keyword>
<organism evidence="2 3">
    <name type="scientific">Flavobacterium zubiriense</name>
    <dbReference type="NCBI Taxonomy" id="3138075"/>
    <lineage>
        <taxon>Bacteria</taxon>
        <taxon>Pseudomonadati</taxon>
        <taxon>Bacteroidota</taxon>
        <taxon>Flavobacteriia</taxon>
        <taxon>Flavobacteriales</taxon>
        <taxon>Flavobacteriaceae</taxon>
        <taxon>Flavobacterium</taxon>
    </lineage>
</organism>
<name>A0ABV4TDH9_9FLAO</name>
<evidence type="ECO:0000259" key="1">
    <source>
        <dbReference type="Pfam" id="PF03235"/>
    </source>
</evidence>
<reference evidence="2 3" key="1">
    <citation type="submission" date="2024-04" db="EMBL/GenBank/DDBJ databases">
        <title>New Clade of Flavobacterium.</title>
        <authorList>
            <person name="Matos L."/>
            <person name="Proenca D.N."/>
            <person name="Fransisco R.M."/>
            <person name="Chung A.P."/>
            <person name="Maccario L."/>
            <person name="Sorensen S.J."/>
            <person name="Morais P.V."/>
        </authorList>
    </citation>
    <scope>NUCLEOTIDE SEQUENCE [LARGE SCALE GENOMIC DNA]</scope>
    <source>
        <strain evidence="2 3">FZUC8N2.13</strain>
    </source>
</reference>